<dbReference type="InterPro" id="IPR045010">
    <property type="entry name" value="MDR_fam"/>
</dbReference>
<dbReference type="RefSeq" id="WP_121006256.1">
    <property type="nucleotide sequence ID" value="NZ_RBXO01000001.1"/>
</dbReference>
<sequence length="332" mass="34916">MITAHEVQLVTRPDGAPRTTDFRVAEVRVPDPGPGQVLVRNTWLSIDPYIRLMLNDSKSAVFPPFALNGPIDGAAVGEVVAGDAVPVGATVTHFRGWREYSVLDAGDVRVLDVDGVPPQAHLSVFGTTGLTAYAVLTDVTPVRPGDTVFISAAAGAVGSVAGQLARKLGAARVIGSAGGPAKVRTLVEDLGYDVGIDYRADDLARALADAAPDGLDLYVDHVGGDQLDAALTVLKPRGRVALVGAITGYNEATPTLSTRNLFAAVEKELTLRGMQVTSYFDRLPEYVELASPWLRDGSFRVPETVLEGIHAVPEAFVGVLGGANTGKMLVRL</sequence>
<evidence type="ECO:0000256" key="1">
    <source>
        <dbReference type="ARBA" id="ARBA00023002"/>
    </source>
</evidence>
<dbReference type="SMART" id="SM00829">
    <property type="entry name" value="PKS_ER"/>
    <property type="match status" value="1"/>
</dbReference>
<dbReference type="SUPFAM" id="SSF50129">
    <property type="entry name" value="GroES-like"/>
    <property type="match status" value="1"/>
</dbReference>
<keyword evidence="1" id="KW-0560">Oxidoreductase</keyword>
<proteinExistence type="predicted"/>
<evidence type="ECO:0000259" key="2">
    <source>
        <dbReference type="SMART" id="SM00829"/>
    </source>
</evidence>
<organism evidence="3 4">
    <name type="scientific">Saccharothrix australiensis</name>
    <dbReference type="NCBI Taxonomy" id="2072"/>
    <lineage>
        <taxon>Bacteria</taxon>
        <taxon>Bacillati</taxon>
        <taxon>Actinomycetota</taxon>
        <taxon>Actinomycetes</taxon>
        <taxon>Pseudonocardiales</taxon>
        <taxon>Pseudonocardiaceae</taxon>
        <taxon>Saccharothrix</taxon>
    </lineage>
</organism>
<dbReference type="Gene3D" id="3.40.50.720">
    <property type="entry name" value="NAD(P)-binding Rossmann-like Domain"/>
    <property type="match status" value="1"/>
</dbReference>
<keyword evidence="4" id="KW-1185">Reference proteome</keyword>
<dbReference type="AlphaFoldDB" id="A0A495VYY9"/>
<dbReference type="InterPro" id="IPR020843">
    <property type="entry name" value="ER"/>
</dbReference>
<feature type="domain" description="Enoyl reductase (ER)" evidence="2">
    <location>
        <begin position="15"/>
        <end position="330"/>
    </location>
</feature>
<name>A0A495VYY9_9PSEU</name>
<evidence type="ECO:0000313" key="3">
    <source>
        <dbReference type="EMBL" id="RKT54546.1"/>
    </source>
</evidence>
<protein>
    <recommendedName>
        <fullName evidence="2">Enoyl reductase (ER) domain-containing protein</fullName>
    </recommendedName>
</protein>
<dbReference type="FunFam" id="3.40.50.720:FF:000121">
    <property type="entry name" value="Prostaglandin reductase 2"/>
    <property type="match status" value="1"/>
</dbReference>
<dbReference type="SUPFAM" id="SSF51735">
    <property type="entry name" value="NAD(P)-binding Rossmann-fold domains"/>
    <property type="match status" value="1"/>
</dbReference>
<accession>A0A495VYY9</accession>
<comment type="caution">
    <text evidence="3">The sequence shown here is derived from an EMBL/GenBank/DDBJ whole genome shotgun (WGS) entry which is preliminary data.</text>
</comment>
<dbReference type="Pfam" id="PF16884">
    <property type="entry name" value="ADH_N_2"/>
    <property type="match status" value="1"/>
</dbReference>
<dbReference type="InterPro" id="IPR036291">
    <property type="entry name" value="NAD(P)-bd_dom_sf"/>
</dbReference>
<dbReference type="Proteomes" id="UP000282084">
    <property type="component" value="Unassembled WGS sequence"/>
</dbReference>
<dbReference type="Pfam" id="PF00107">
    <property type="entry name" value="ADH_zinc_N"/>
    <property type="match status" value="1"/>
</dbReference>
<dbReference type="CDD" id="cd05288">
    <property type="entry name" value="PGDH"/>
    <property type="match status" value="1"/>
</dbReference>
<gene>
    <name evidence="3" type="ORF">C8E97_3190</name>
</gene>
<evidence type="ECO:0000313" key="4">
    <source>
        <dbReference type="Proteomes" id="UP000282084"/>
    </source>
</evidence>
<dbReference type="PANTHER" id="PTHR43205">
    <property type="entry name" value="PROSTAGLANDIN REDUCTASE"/>
    <property type="match status" value="1"/>
</dbReference>
<dbReference type="InterPro" id="IPR041694">
    <property type="entry name" value="ADH_N_2"/>
</dbReference>
<dbReference type="OrthoDB" id="9805663at2"/>
<dbReference type="EMBL" id="RBXO01000001">
    <property type="protein sequence ID" value="RKT54546.1"/>
    <property type="molecule type" value="Genomic_DNA"/>
</dbReference>
<dbReference type="PANTHER" id="PTHR43205:SF7">
    <property type="entry name" value="PROSTAGLANDIN REDUCTASE 1"/>
    <property type="match status" value="1"/>
</dbReference>
<dbReference type="GO" id="GO:0016628">
    <property type="term" value="F:oxidoreductase activity, acting on the CH-CH group of donors, NAD or NADP as acceptor"/>
    <property type="evidence" value="ECO:0007669"/>
    <property type="project" value="InterPro"/>
</dbReference>
<dbReference type="Gene3D" id="3.90.180.10">
    <property type="entry name" value="Medium-chain alcohol dehydrogenases, catalytic domain"/>
    <property type="match status" value="1"/>
</dbReference>
<dbReference type="InterPro" id="IPR011032">
    <property type="entry name" value="GroES-like_sf"/>
</dbReference>
<reference evidence="3 4" key="1">
    <citation type="submission" date="2018-10" db="EMBL/GenBank/DDBJ databases">
        <title>Sequencing the genomes of 1000 actinobacteria strains.</title>
        <authorList>
            <person name="Klenk H.-P."/>
        </authorList>
    </citation>
    <scope>NUCLEOTIDE SEQUENCE [LARGE SCALE GENOMIC DNA]</scope>
    <source>
        <strain evidence="3 4">DSM 43800</strain>
    </source>
</reference>
<dbReference type="InterPro" id="IPR013149">
    <property type="entry name" value="ADH-like_C"/>
</dbReference>